<evidence type="ECO:0000313" key="1">
    <source>
        <dbReference type="EMBL" id="AET60774.1"/>
    </source>
</evidence>
<dbReference type="AlphaFoldDB" id="G7VRW7"/>
<proteinExistence type="predicted"/>
<dbReference type="KEGG" id="pta:HPL003_20180"/>
<name>G7VRW7_PAETH</name>
<protein>
    <submittedName>
        <fullName evidence="1">Uncharacterized protein</fullName>
    </submittedName>
</protein>
<organism evidence="1 2">
    <name type="scientific">Paenibacillus terrae (strain HPL-003)</name>
    <dbReference type="NCBI Taxonomy" id="985665"/>
    <lineage>
        <taxon>Bacteria</taxon>
        <taxon>Bacillati</taxon>
        <taxon>Bacillota</taxon>
        <taxon>Bacilli</taxon>
        <taxon>Bacillales</taxon>
        <taxon>Paenibacillaceae</taxon>
        <taxon>Paenibacillus</taxon>
    </lineage>
</organism>
<reference evidence="1 2" key="3">
    <citation type="journal article" date="2012" name="J. Bacteriol.">
        <title>Genome Sequence of Paenibacillus terrae HPL-003, a Xylanase-Producing Bacterium Isolated from Soil Found in Forest Residue.</title>
        <authorList>
            <person name="Shin S.H."/>
            <person name="Kim S."/>
            <person name="Kim J.Y."/>
            <person name="Song H.Y."/>
            <person name="Cho S.J."/>
            <person name="Kim D.R."/>
            <person name="Lee K.I."/>
            <person name="Lim H.K."/>
            <person name="Park N.J."/>
            <person name="Hwang I.T."/>
            <person name="Yang K.S."/>
        </authorList>
    </citation>
    <scope>NUCLEOTIDE SEQUENCE [LARGE SCALE GENOMIC DNA]</scope>
    <source>
        <strain evidence="1 2">HPL-003</strain>
    </source>
</reference>
<dbReference type="HOGENOM" id="CLU_099831_0_0_9"/>
<reference evidence="2" key="1">
    <citation type="submission" date="2011-11" db="EMBL/GenBank/DDBJ databases">
        <title>Complete sequence of Paenibacillus terrae HPL-003.</title>
        <authorList>
            <person name="Shin S.H."/>
            <person name="Kim S."/>
            <person name="Kim J.Y."/>
        </authorList>
    </citation>
    <scope>NUCLEOTIDE SEQUENCE [LARGE SCALE GENOMIC DNA]</scope>
    <source>
        <strain evidence="2">HPL-003</strain>
    </source>
</reference>
<dbReference type="Proteomes" id="UP000005876">
    <property type="component" value="Chromosome"/>
</dbReference>
<dbReference type="EMBL" id="CP003107">
    <property type="protein sequence ID" value="AET60774.1"/>
    <property type="molecule type" value="Genomic_DNA"/>
</dbReference>
<accession>G7VRW7</accession>
<evidence type="ECO:0000313" key="2">
    <source>
        <dbReference type="Proteomes" id="UP000005876"/>
    </source>
</evidence>
<dbReference type="eggNOG" id="COG1192">
    <property type="taxonomic scope" value="Bacteria"/>
</dbReference>
<gene>
    <name evidence="1" type="ordered locus">HPL003_20180</name>
</gene>
<sequence length="248" mass="28979">MVNKSEKRDKRMKTWIFAGLCDKSDTLLYISSILAASGQQVLLVDATLRGQYRYSIGMLDKPLPIVQFGDFDVAAGFTSWEDLHIGMMADRKAGLTYDIVILDVESPDFCPISAWQEAEQRIWVSDYSRMLMDNGRVWLERLFSQPEFPKNLVFHKLFLQAVDCGVEEPYLWEYMNRFPASWQQEPYVLPWDEGHLALKLENEHKQQLKLKPLSRVYKKELSRCIGELMGWEPKESRRALKHAERRKA</sequence>
<reference key="2">
    <citation type="submission" date="2011-11" db="EMBL/GenBank/DDBJ databases">
        <authorList>
            <person name="Shin S.H."/>
            <person name="Kim S."/>
            <person name="Kim J.Y."/>
        </authorList>
    </citation>
    <scope>NUCLEOTIDE SEQUENCE</scope>
    <source>
        <strain>HPL-003</strain>
    </source>
</reference>
<dbReference type="STRING" id="985665.HPL003_20180"/>